<dbReference type="eggNOG" id="COG0414">
    <property type="taxonomic scope" value="Bacteria"/>
</dbReference>
<keyword evidence="6 8" id="KW-0067">ATP-binding</keyword>
<comment type="pathway">
    <text evidence="1 8">Cofactor biosynthesis; (R)-pantothenate biosynthesis; (R)-pantothenate from (R)-pantoate and beta-alanine: step 1/1.</text>
</comment>
<feature type="binding site" evidence="8">
    <location>
        <begin position="146"/>
        <end position="149"/>
    </location>
    <ligand>
        <name>ATP</name>
        <dbReference type="ChEBI" id="CHEBI:30616"/>
    </ligand>
</feature>
<feature type="binding site" evidence="8">
    <location>
        <position position="152"/>
    </location>
    <ligand>
        <name>(R)-pantoate</name>
        <dbReference type="ChEBI" id="CHEBI:15980"/>
    </ligand>
</feature>
<dbReference type="GO" id="GO:0005829">
    <property type="term" value="C:cytosol"/>
    <property type="evidence" value="ECO:0007669"/>
    <property type="project" value="TreeGrafter"/>
</dbReference>
<dbReference type="UniPathway" id="UPA00028">
    <property type="reaction ID" value="UER00005"/>
</dbReference>
<comment type="function">
    <text evidence="8">Catalyzes the condensation of pantoate with beta-alanine in an ATP-dependent reaction via a pantoyl-adenylate intermediate.</text>
</comment>
<comment type="subcellular location">
    <subcellularLocation>
        <location evidence="8">Cytoplasm</location>
    </subcellularLocation>
</comment>
<keyword evidence="3 8" id="KW-0436">Ligase</keyword>
<dbReference type="EMBL" id="AAWS01000061">
    <property type="protein sequence ID" value="EAY24769.1"/>
    <property type="molecule type" value="Genomic_DNA"/>
</dbReference>
<evidence type="ECO:0000256" key="1">
    <source>
        <dbReference type="ARBA" id="ARBA00004990"/>
    </source>
</evidence>
<dbReference type="NCBIfam" id="TIGR00018">
    <property type="entry name" value="panC"/>
    <property type="match status" value="1"/>
</dbReference>
<sequence length="286" mass="32489">MFIFEDIIDLKNHLKVEKQQYSIGFVPTMGALHQGHLSLIDRAKADNDVVVCSIFVNPTQFNNVEDLKNYPKTIKEDKKLLEAHHCDVLFLPDAHTMYPVPAKTSFSFGHLEQTMEGEHRAGHFNGVALVVSKLFHLIKPHRAYFGQKDLQQFIIIHQLVQDLLFDLEVVCCPIVREDDGLAMSSRNLRLTASQRPIASKLYEALMLARHSLLEGYGVSKTKQTIQNFFNDLSDLQLEYFEVVKSATLETVDSVSDTFQVSLCIAAFLGDVRLIDNVFLFDKKGIF</sequence>
<dbReference type="RefSeq" id="WP_002704104.1">
    <property type="nucleotide sequence ID" value="NZ_AAWS01000061.1"/>
</dbReference>
<reference evidence="9 10" key="1">
    <citation type="submission" date="2007-01" db="EMBL/GenBank/DDBJ databases">
        <authorList>
            <person name="Haygood M."/>
            <person name="Podell S."/>
            <person name="Anderson C."/>
            <person name="Hopkinson B."/>
            <person name="Roe K."/>
            <person name="Barbeau K."/>
            <person name="Gaasterland T."/>
            <person name="Ferriera S."/>
            <person name="Johnson J."/>
            <person name="Kravitz S."/>
            <person name="Beeson K."/>
            <person name="Sutton G."/>
            <person name="Rogers Y.-H."/>
            <person name="Friedman R."/>
            <person name="Frazier M."/>
            <person name="Venter J.C."/>
        </authorList>
    </citation>
    <scope>NUCLEOTIDE SEQUENCE [LARGE SCALE GENOMIC DNA]</scope>
    <source>
        <strain evidence="9 10">ATCC 23134</strain>
    </source>
</reference>
<evidence type="ECO:0000256" key="2">
    <source>
        <dbReference type="ARBA" id="ARBA00009256"/>
    </source>
</evidence>
<dbReference type="GO" id="GO:0015940">
    <property type="term" value="P:pantothenate biosynthetic process"/>
    <property type="evidence" value="ECO:0007669"/>
    <property type="project" value="UniProtKB-UniRule"/>
</dbReference>
<dbReference type="CDD" id="cd00560">
    <property type="entry name" value="PanC"/>
    <property type="match status" value="1"/>
</dbReference>
<feature type="binding site" evidence="8">
    <location>
        <position position="175"/>
    </location>
    <ligand>
        <name>ATP</name>
        <dbReference type="ChEBI" id="CHEBI:30616"/>
    </ligand>
</feature>
<evidence type="ECO:0000313" key="9">
    <source>
        <dbReference type="EMBL" id="EAY24769.1"/>
    </source>
</evidence>
<evidence type="ECO:0000256" key="6">
    <source>
        <dbReference type="ARBA" id="ARBA00022840"/>
    </source>
</evidence>
<dbReference type="SUPFAM" id="SSF52374">
    <property type="entry name" value="Nucleotidylyl transferase"/>
    <property type="match status" value="1"/>
</dbReference>
<dbReference type="PANTHER" id="PTHR21299:SF1">
    <property type="entry name" value="PANTOATE--BETA-ALANINE LIGASE"/>
    <property type="match status" value="1"/>
</dbReference>
<feature type="binding site" evidence="8">
    <location>
        <begin position="29"/>
        <end position="36"/>
    </location>
    <ligand>
        <name>ATP</name>
        <dbReference type="ChEBI" id="CHEBI:30616"/>
    </ligand>
</feature>
<dbReference type="InterPro" id="IPR042176">
    <property type="entry name" value="Pantoate_ligase_C"/>
</dbReference>
<comment type="subunit">
    <text evidence="8">Homodimer.</text>
</comment>
<organism evidence="9 10">
    <name type="scientific">Microscilla marina ATCC 23134</name>
    <dbReference type="NCBI Taxonomy" id="313606"/>
    <lineage>
        <taxon>Bacteria</taxon>
        <taxon>Pseudomonadati</taxon>
        <taxon>Bacteroidota</taxon>
        <taxon>Cytophagia</taxon>
        <taxon>Cytophagales</taxon>
        <taxon>Microscillaceae</taxon>
        <taxon>Microscilla</taxon>
    </lineage>
</organism>
<dbReference type="InterPro" id="IPR003721">
    <property type="entry name" value="Pantoate_ligase"/>
</dbReference>
<keyword evidence="10" id="KW-1185">Reference proteome</keyword>
<dbReference type="GO" id="GO:0004592">
    <property type="term" value="F:pantoate-beta-alanine ligase activity"/>
    <property type="evidence" value="ECO:0007669"/>
    <property type="project" value="UniProtKB-UniRule"/>
</dbReference>
<protein>
    <recommendedName>
        <fullName evidence="8">Pantothenate synthetase</fullName>
        <shortName evidence="8">PS</shortName>
        <ecNumber evidence="8">6.3.2.1</ecNumber>
    </recommendedName>
    <alternativeName>
        <fullName evidence="8">Pantoate--beta-alanine ligase</fullName>
    </alternativeName>
    <alternativeName>
        <fullName evidence="8">Pantoate-activating enzyme</fullName>
    </alternativeName>
</protein>
<keyword evidence="4 8" id="KW-0566">Pantothenate biosynthesis</keyword>
<comment type="miscellaneous">
    <text evidence="8">The reaction proceeds by a bi uni uni bi ping pong mechanism.</text>
</comment>
<feature type="binding site" evidence="8">
    <location>
        <begin position="183"/>
        <end position="186"/>
    </location>
    <ligand>
        <name>ATP</name>
        <dbReference type="ChEBI" id="CHEBI:30616"/>
    </ligand>
</feature>
<dbReference type="HAMAP" id="MF_00158">
    <property type="entry name" value="PanC"/>
    <property type="match status" value="1"/>
</dbReference>
<name>A1ZXU0_MICM2</name>
<dbReference type="Gene3D" id="3.40.50.620">
    <property type="entry name" value="HUPs"/>
    <property type="match status" value="1"/>
</dbReference>
<feature type="binding site" evidence="8">
    <location>
        <position position="60"/>
    </location>
    <ligand>
        <name>(R)-pantoate</name>
        <dbReference type="ChEBI" id="CHEBI:15980"/>
    </ligand>
</feature>
<feature type="binding site" evidence="8">
    <location>
        <position position="60"/>
    </location>
    <ligand>
        <name>beta-alanine</name>
        <dbReference type="ChEBI" id="CHEBI:57966"/>
    </ligand>
</feature>
<dbReference type="Gene3D" id="3.30.1300.10">
    <property type="entry name" value="Pantoate-beta-alanine ligase, C-terminal domain"/>
    <property type="match status" value="1"/>
</dbReference>
<proteinExistence type="inferred from homology"/>
<evidence type="ECO:0000256" key="4">
    <source>
        <dbReference type="ARBA" id="ARBA00022655"/>
    </source>
</evidence>
<comment type="caution">
    <text evidence="9">The sequence shown here is derived from an EMBL/GenBank/DDBJ whole genome shotgun (WGS) entry which is preliminary data.</text>
</comment>
<dbReference type="OrthoDB" id="9773087at2"/>
<gene>
    <name evidence="8" type="primary">panC</name>
    <name evidence="9" type="ORF">M23134_04552</name>
</gene>
<dbReference type="Proteomes" id="UP000004095">
    <property type="component" value="Unassembled WGS sequence"/>
</dbReference>
<accession>A1ZXU0</accession>
<evidence type="ECO:0000256" key="8">
    <source>
        <dbReference type="HAMAP-Rule" id="MF_00158"/>
    </source>
</evidence>
<keyword evidence="5 8" id="KW-0547">Nucleotide-binding</keyword>
<dbReference type="PANTHER" id="PTHR21299">
    <property type="entry name" value="CYTIDYLATE KINASE/PANTOATE-BETA-ALANINE LIGASE"/>
    <property type="match status" value="1"/>
</dbReference>
<dbReference type="EC" id="6.3.2.1" evidence="8"/>
<comment type="catalytic activity">
    <reaction evidence="7 8">
        <text>(R)-pantoate + beta-alanine + ATP = (R)-pantothenate + AMP + diphosphate + H(+)</text>
        <dbReference type="Rhea" id="RHEA:10912"/>
        <dbReference type="ChEBI" id="CHEBI:15378"/>
        <dbReference type="ChEBI" id="CHEBI:15980"/>
        <dbReference type="ChEBI" id="CHEBI:29032"/>
        <dbReference type="ChEBI" id="CHEBI:30616"/>
        <dbReference type="ChEBI" id="CHEBI:33019"/>
        <dbReference type="ChEBI" id="CHEBI:57966"/>
        <dbReference type="ChEBI" id="CHEBI:456215"/>
        <dbReference type="EC" id="6.3.2.1"/>
    </reaction>
</comment>
<evidence type="ECO:0000313" key="10">
    <source>
        <dbReference type="Proteomes" id="UP000004095"/>
    </source>
</evidence>
<keyword evidence="8" id="KW-0963">Cytoplasm</keyword>
<evidence type="ECO:0000256" key="3">
    <source>
        <dbReference type="ARBA" id="ARBA00022598"/>
    </source>
</evidence>
<dbReference type="AlphaFoldDB" id="A1ZXU0"/>
<dbReference type="GO" id="GO:0005524">
    <property type="term" value="F:ATP binding"/>
    <property type="evidence" value="ECO:0007669"/>
    <property type="project" value="UniProtKB-KW"/>
</dbReference>
<evidence type="ECO:0000256" key="7">
    <source>
        <dbReference type="ARBA" id="ARBA00048258"/>
    </source>
</evidence>
<dbReference type="InterPro" id="IPR014729">
    <property type="entry name" value="Rossmann-like_a/b/a_fold"/>
</dbReference>
<dbReference type="Pfam" id="PF02569">
    <property type="entry name" value="Pantoate_ligase"/>
    <property type="match status" value="1"/>
</dbReference>
<feature type="active site" description="Proton donor" evidence="8">
    <location>
        <position position="36"/>
    </location>
</feature>
<comment type="similarity">
    <text evidence="2 8">Belongs to the pantothenate synthetase family.</text>
</comment>
<evidence type="ECO:0000256" key="5">
    <source>
        <dbReference type="ARBA" id="ARBA00022741"/>
    </source>
</evidence>